<dbReference type="PANTHER" id="PTHR19229">
    <property type="entry name" value="ATP-BINDING CASSETTE TRANSPORTER SUBFAMILY A ABCA"/>
    <property type="match status" value="1"/>
</dbReference>
<evidence type="ECO:0000256" key="5">
    <source>
        <dbReference type="ARBA" id="ARBA00022737"/>
    </source>
</evidence>
<evidence type="ECO:0000256" key="4">
    <source>
        <dbReference type="ARBA" id="ARBA00022692"/>
    </source>
</evidence>
<dbReference type="EMBL" id="MCOG01000118">
    <property type="protein sequence ID" value="ORY42946.1"/>
    <property type="molecule type" value="Genomic_DNA"/>
</dbReference>
<feature type="transmembrane region" description="Helical" evidence="10">
    <location>
        <begin position="276"/>
        <end position="301"/>
    </location>
</feature>
<evidence type="ECO:0000259" key="11">
    <source>
        <dbReference type="PROSITE" id="PS50893"/>
    </source>
</evidence>
<dbReference type="GO" id="GO:0016887">
    <property type="term" value="F:ATP hydrolysis activity"/>
    <property type="evidence" value="ECO:0007669"/>
    <property type="project" value="InterPro"/>
</dbReference>
<dbReference type="SUPFAM" id="SSF52540">
    <property type="entry name" value="P-loop containing nucleoside triphosphate hydrolases"/>
    <property type="match status" value="2"/>
</dbReference>
<sequence length="1625" mass="189566">MFSYTNFKIFRAFLWKNGKINGFDSFVFIILVPFILLLIPKLTFIVDETSTTQLYTLNGYEINNFSDTYEESFLIGFVLPKNKKYKNIHNTFIDLVMDSHIFHEISPESYIYRTYESESQLDDIYFNSTRFVFGIIFHNSFFNYTIKIDDAFIPAIEEDPIPYYKQLISPGASSRSTYEVFFSPLQKAVDEAILKLVLNNKQLKYEVNLAQLAEPKHHCATEKAWEYNYTIGLLIGLFLFITKDIVKYIVDEKENGIKVSLSLMGINSSYVELSWVVLYCIRFLISIVLITFVITLIPIKANSFDPIMFLLIFGVYGLGCIGIGYLFSVLFQNVKRAYILYITTIIFIFVSSQYIFSLDKEIRILTSVIFIPVSVISIIGEINKTIGIYNHINYKDLFHGDIFLFYCLLVGATLLYYIIPYALDKYIMKAKLEKEYTKEYQPIKVLNIERPIKIPKHVEDFQGYNNLPVSISINDLSKKLTYANKNQISIVDNLNIKIYEDEIFGIFGNESSGKNALMHMMLGNIKSSTGEILYHDKNIYQNSKIKKDIGVCSRNLNIFESLTVEQNLKFISKVFNCKIDMNYILKETFLTEYRKTIVARLTKGQKKLLSIAMIFIGNYKYIFIDEPTMGYDKFTKRKIWKFISRNSKGKTIVFFTSDVDEVEVLAERKLIMQRGQIVCLGTNEFIKTKLIDHYFINVKTSSLESANEVIKSVIPTATLLKHNNKKKVIDINAGHLWKLPTSYASSFSALCKLLNKKIKSEGVIKDYNIYMPSLLEMYDRLDEEFETELIEFDSRDIKNEKNISKAIPHPQQFSLLYELHPIKVLAKNRILNTIKSHKYCFWSVLIPISLAVYSFDTYEVNRKNILVTPEIVKIGSENLYTNNRYIWNFDPYSNITSTGYKILKYVKNKAGKDVLVYSKSLKYDTLDDISELSVTNQLNDSIYVSTVIGYKINRYHYRYDLIYNSTLVHSLPTTINAASNSLLHIKGIKQRISTTCKPFRYNSVSVIRKNSYEIARMFGFIMMFANYYFLYYAIKEESSGIYTIFKSYGVNKKIYYITALIGDFVLSSLLNLIILIMGIRFKNPLFEDRTTLYMFFNIMTLGSIVLLLIHRIFCRFFHNKYFVLYFTFLYHIIFNVVGLNYMYYFYNKEKSNLYFPDILLFSNIIFITVNPAYAIVSVLFSLFLISNYTSDKVYSKIIGFRGNIFSRSELGISFMFISLSTLMIGLMFILNIFYHSTVYRHAKKGMVRKSKKIIRESSKEVQEEYSEVQKVCKELPLCVIDLYKEYDYRSLSLENDYQHNKQKIIKYQYGQPHSSVYADAKFAITVIESVTFGVKEHEIFGLIGPKKSGKSFILNMIAKKENYDTGNLYINGVSKVNSNMEDAMYSYCPQKPTLIDELTVKEQLVILFDIVGFSNQALNTYIKDLLKIYDIYEYINVKIKNLDFETRKILNIVIATANAQKIVLMDEPTQGIIKFNKRKYLWERIKQTNRLFKSSILLATSSLEEAVYLCDRIGILHRGRLVFVGTFDQLLTKYHNYYILTIDTDGQIDFHDVMKEDQVEHLLNLQLKIKIYSNRYYKYDVILKNNNFDKIYKIMDDYKAKKLINSYTLSKKSLLDIYLDLTENE</sequence>
<feature type="transmembrane region" description="Helical" evidence="10">
    <location>
        <begin position="1121"/>
        <end position="1144"/>
    </location>
</feature>
<dbReference type="SMART" id="SM00382">
    <property type="entry name" value="AAA"/>
    <property type="match status" value="2"/>
</dbReference>
<dbReference type="GO" id="GO:0005524">
    <property type="term" value="F:ATP binding"/>
    <property type="evidence" value="ECO:0007669"/>
    <property type="project" value="UniProtKB-KW"/>
</dbReference>
<comment type="subcellular location">
    <subcellularLocation>
        <location evidence="1">Membrane</location>
        <topology evidence="1">Multi-pass membrane protein</topology>
    </subcellularLocation>
</comment>
<dbReference type="PROSITE" id="PS50893">
    <property type="entry name" value="ABC_TRANSPORTER_2"/>
    <property type="match status" value="2"/>
</dbReference>
<dbReference type="Pfam" id="PF00005">
    <property type="entry name" value="ABC_tran"/>
    <property type="match status" value="2"/>
</dbReference>
<comment type="caution">
    <text evidence="12">The sequence shown here is derived from an EMBL/GenBank/DDBJ whole genome shotgun (WGS) entry which is preliminary data.</text>
</comment>
<evidence type="ECO:0000256" key="1">
    <source>
        <dbReference type="ARBA" id="ARBA00004141"/>
    </source>
</evidence>
<proteinExistence type="inferred from homology"/>
<dbReference type="InterPro" id="IPR027417">
    <property type="entry name" value="P-loop_NTPase"/>
</dbReference>
<feature type="transmembrane region" description="Helical" evidence="10">
    <location>
        <begin position="307"/>
        <end position="331"/>
    </location>
</feature>
<dbReference type="InterPro" id="IPR026082">
    <property type="entry name" value="ABCA"/>
</dbReference>
<evidence type="ECO:0000256" key="7">
    <source>
        <dbReference type="ARBA" id="ARBA00022840"/>
    </source>
</evidence>
<feature type="transmembrane region" description="Helical" evidence="10">
    <location>
        <begin position="1091"/>
        <end position="1109"/>
    </location>
</feature>
<dbReference type="OrthoDB" id="6593433at2759"/>
<feature type="domain" description="ABC transporter" evidence="11">
    <location>
        <begin position="1311"/>
        <end position="1543"/>
    </location>
</feature>
<dbReference type="PANTHER" id="PTHR19229:SF36">
    <property type="entry name" value="ATP-BINDING CASSETTE SUB-FAMILY A MEMBER 2"/>
    <property type="match status" value="1"/>
</dbReference>
<evidence type="ECO:0000313" key="13">
    <source>
        <dbReference type="Proteomes" id="UP000193920"/>
    </source>
</evidence>
<evidence type="ECO:0000256" key="9">
    <source>
        <dbReference type="ARBA" id="ARBA00023136"/>
    </source>
</evidence>
<keyword evidence="13" id="KW-1185">Reference proteome</keyword>
<evidence type="ECO:0000256" key="10">
    <source>
        <dbReference type="SAM" id="Phobius"/>
    </source>
</evidence>
<dbReference type="InterPro" id="IPR003593">
    <property type="entry name" value="AAA+_ATPase"/>
</dbReference>
<protein>
    <recommendedName>
        <fullName evidence="11">ABC transporter domain-containing protein</fullName>
    </recommendedName>
</protein>
<keyword evidence="6" id="KW-0547">Nucleotide-binding</keyword>
<keyword evidence="4 10" id="KW-0812">Transmembrane</keyword>
<reference evidence="12 13" key="1">
    <citation type="submission" date="2016-08" db="EMBL/GenBank/DDBJ databases">
        <title>A Parts List for Fungal Cellulosomes Revealed by Comparative Genomics.</title>
        <authorList>
            <consortium name="DOE Joint Genome Institute"/>
            <person name="Haitjema C.H."/>
            <person name="Gilmore S.P."/>
            <person name="Henske J.K."/>
            <person name="Solomon K.V."/>
            <person name="De Groot R."/>
            <person name="Kuo A."/>
            <person name="Mondo S.J."/>
            <person name="Salamov A.A."/>
            <person name="Labutti K."/>
            <person name="Zhao Z."/>
            <person name="Chiniquy J."/>
            <person name="Barry K."/>
            <person name="Brewer H.M."/>
            <person name="Purvine S.O."/>
            <person name="Wright A.T."/>
            <person name="Boxma B."/>
            <person name="Van Alen T."/>
            <person name="Hackstein J.H."/>
            <person name="Baker S.E."/>
            <person name="Grigoriev I.V."/>
            <person name="O'Malley M.A."/>
        </authorList>
    </citation>
    <scope>NUCLEOTIDE SEQUENCE [LARGE SCALE GENOMIC DNA]</scope>
    <source>
        <strain evidence="12 13">G1</strain>
    </source>
</reference>
<evidence type="ECO:0000256" key="2">
    <source>
        <dbReference type="ARBA" id="ARBA00008869"/>
    </source>
</evidence>
<keyword evidence="9 10" id="KW-0472">Membrane</keyword>
<feature type="transmembrane region" description="Helical" evidence="10">
    <location>
        <begin position="1210"/>
        <end position="1234"/>
    </location>
</feature>
<dbReference type="GO" id="GO:0016020">
    <property type="term" value="C:membrane"/>
    <property type="evidence" value="ECO:0007669"/>
    <property type="project" value="UniProtKB-SubCell"/>
</dbReference>
<evidence type="ECO:0000313" key="12">
    <source>
        <dbReference type="EMBL" id="ORY42946.1"/>
    </source>
</evidence>
<comment type="similarity">
    <text evidence="2">Belongs to the ABC transporter superfamily. ABCA family.</text>
</comment>
<evidence type="ECO:0000256" key="6">
    <source>
        <dbReference type="ARBA" id="ARBA00022741"/>
    </source>
</evidence>
<feature type="transmembrane region" description="Helical" evidence="10">
    <location>
        <begin position="362"/>
        <end position="382"/>
    </location>
</feature>
<feature type="transmembrane region" description="Helical" evidence="10">
    <location>
        <begin position="20"/>
        <end position="39"/>
    </location>
</feature>
<dbReference type="Proteomes" id="UP000193920">
    <property type="component" value="Unassembled WGS sequence"/>
</dbReference>
<feature type="domain" description="ABC transporter" evidence="11">
    <location>
        <begin position="471"/>
        <end position="699"/>
    </location>
</feature>
<accession>A0A1Y2C7L9</accession>
<keyword evidence="7" id="KW-0067">ATP-binding</keyword>
<dbReference type="STRING" id="1754190.A0A1Y2C7L9"/>
<dbReference type="InterPro" id="IPR013525">
    <property type="entry name" value="ABC2_TM"/>
</dbReference>
<keyword evidence="5" id="KW-0677">Repeat</keyword>
<organism evidence="12 13">
    <name type="scientific">Neocallimastix californiae</name>
    <dbReference type="NCBI Taxonomy" id="1754190"/>
    <lineage>
        <taxon>Eukaryota</taxon>
        <taxon>Fungi</taxon>
        <taxon>Fungi incertae sedis</taxon>
        <taxon>Chytridiomycota</taxon>
        <taxon>Chytridiomycota incertae sedis</taxon>
        <taxon>Neocallimastigomycetes</taxon>
        <taxon>Neocallimastigales</taxon>
        <taxon>Neocallimastigaceae</taxon>
        <taxon>Neocallimastix</taxon>
    </lineage>
</organism>
<feature type="transmembrane region" description="Helical" evidence="10">
    <location>
        <begin position="403"/>
        <end position="423"/>
    </location>
</feature>
<keyword evidence="8 10" id="KW-1133">Transmembrane helix</keyword>
<dbReference type="Gene3D" id="3.40.50.300">
    <property type="entry name" value="P-loop containing nucleotide triphosphate hydrolases"/>
    <property type="match status" value="2"/>
</dbReference>
<evidence type="ECO:0000256" key="3">
    <source>
        <dbReference type="ARBA" id="ARBA00022448"/>
    </source>
</evidence>
<feature type="transmembrane region" description="Helical" evidence="10">
    <location>
        <begin position="1014"/>
        <end position="1034"/>
    </location>
</feature>
<keyword evidence="3" id="KW-0813">Transport</keyword>
<evidence type="ECO:0000256" key="8">
    <source>
        <dbReference type="ARBA" id="ARBA00022989"/>
    </source>
</evidence>
<name>A0A1Y2C7L9_9FUNG</name>
<dbReference type="GO" id="GO:0140359">
    <property type="term" value="F:ABC-type transporter activity"/>
    <property type="evidence" value="ECO:0007669"/>
    <property type="project" value="InterPro"/>
</dbReference>
<dbReference type="InterPro" id="IPR003439">
    <property type="entry name" value="ABC_transporter-like_ATP-bd"/>
</dbReference>
<feature type="transmembrane region" description="Helical" evidence="10">
    <location>
        <begin position="1054"/>
        <end position="1079"/>
    </location>
</feature>
<feature type="transmembrane region" description="Helical" evidence="10">
    <location>
        <begin position="338"/>
        <end position="356"/>
    </location>
</feature>
<feature type="transmembrane region" description="Helical" evidence="10">
    <location>
        <begin position="1164"/>
        <end position="1189"/>
    </location>
</feature>
<gene>
    <name evidence="12" type="ORF">LY90DRAFT_671822</name>
</gene>
<dbReference type="Pfam" id="PF12698">
    <property type="entry name" value="ABC2_membrane_3"/>
    <property type="match status" value="1"/>
</dbReference>